<comment type="caution">
    <text evidence="8">The sequence shown here is derived from an EMBL/GenBank/DDBJ whole genome shotgun (WGS) entry which is preliminary data.</text>
</comment>
<dbReference type="Pfam" id="PF13440">
    <property type="entry name" value="Polysacc_synt_3"/>
    <property type="match status" value="1"/>
</dbReference>
<comment type="similarity">
    <text evidence="2">Belongs to the polysaccharide synthase family.</text>
</comment>
<evidence type="ECO:0000256" key="7">
    <source>
        <dbReference type="SAM" id="Phobius"/>
    </source>
</evidence>
<name>A0A9D2FYN7_9BACT</name>
<dbReference type="PANTHER" id="PTHR30250">
    <property type="entry name" value="PST FAMILY PREDICTED COLANIC ACID TRANSPORTER"/>
    <property type="match status" value="1"/>
</dbReference>
<evidence type="ECO:0000256" key="4">
    <source>
        <dbReference type="ARBA" id="ARBA00022692"/>
    </source>
</evidence>
<feature type="transmembrane region" description="Helical" evidence="7">
    <location>
        <begin position="12"/>
        <end position="36"/>
    </location>
</feature>
<keyword evidence="5 7" id="KW-1133">Transmembrane helix</keyword>
<keyword evidence="4 7" id="KW-0812">Transmembrane</keyword>
<feature type="transmembrane region" description="Helical" evidence="7">
    <location>
        <begin position="111"/>
        <end position="132"/>
    </location>
</feature>
<sequence>MGNLRKSLISGVWYVSLAKYSCVVVGLVVTAVLARMLTPHDFGTVAIATVFIHLFSTIVTESFSPAIIQNKQLTERDLRAINSFTYLMAFALTGLYLLAVPFIVAYYETEVLSTILTVFAVSIFFSIISIVPNALLMKAKRFRFIAMMSLGIHLALAVMSIVAVTQGMGTYALLVEPVGHGVLLFAVSYAAYPVKWSWPRRESVAKILSFSVFQMLYTAIHIGYRNIDKLLIGKYMGAANLGYYEKSYRLMMLPLENVSSVISPVLHPLLSEYQNDKDYLWEAYKKIIAFMSEFCFIVSMALFFLARFIVILLYGDQWEPAVPVFQVLALSVCFQLMQSPMGAIFLAANAVRQLMASTLWIFFLMLIGVAGAIGVGSFELIPIVVVLVFLLGFIIYQGCLARLFGKRSDEIYAIMWPHVAYAALLFALLSVVEEMAGEDLWVNGLAVISSVLAYFALLFYTNRIPQLRQMLSFAARKLMGK</sequence>
<evidence type="ECO:0000313" key="9">
    <source>
        <dbReference type="Proteomes" id="UP000824055"/>
    </source>
</evidence>
<keyword evidence="3" id="KW-1003">Cell membrane</keyword>
<dbReference type="CDD" id="cd13127">
    <property type="entry name" value="MATE_tuaB_like"/>
    <property type="match status" value="1"/>
</dbReference>
<accession>A0A9D2FYN7</accession>
<dbReference type="Proteomes" id="UP000824055">
    <property type="component" value="Unassembled WGS sequence"/>
</dbReference>
<dbReference type="EMBL" id="DXBE01000031">
    <property type="protein sequence ID" value="HIZ69042.1"/>
    <property type="molecule type" value="Genomic_DNA"/>
</dbReference>
<dbReference type="GO" id="GO:0005886">
    <property type="term" value="C:plasma membrane"/>
    <property type="evidence" value="ECO:0007669"/>
    <property type="project" value="UniProtKB-SubCell"/>
</dbReference>
<reference evidence="8" key="1">
    <citation type="journal article" date="2021" name="PeerJ">
        <title>Extensive microbial diversity within the chicken gut microbiome revealed by metagenomics and culture.</title>
        <authorList>
            <person name="Gilroy R."/>
            <person name="Ravi A."/>
            <person name="Getino M."/>
            <person name="Pursley I."/>
            <person name="Horton D.L."/>
            <person name="Alikhan N.F."/>
            <person name="Baker D."/>
            <person name="Gharbi K."/>
            <person name="Hall N."/>
            <person name="Watson M."/>
            <person name="Adriaenssens E.M."/>
            <person name="Foster-Nyarko E."/>
            <person name="Jarju S."/>
            <person name="Secka A."/>
            <person name="Antonio M."/>
            <person name="Oren A."/>
            <person name="Chaudhuri R.R."/>
            <person name="La Ragione R."/>
            <person name="Hildebrand F."/>
            <person name="Pallen M.J."/>
        </authorList>
    </citation>
    <scope>NUCLEOTIDE SEQUENCE</scope>
    <source>
        <strain evidence="8">ChiHecec3B27-8219</strain>
    </source>
</reference>
<feature type="transmembrane region" description="Helical" evidence="7">
    <location>
        <begin position="171"/>
        <end position="192"/>
    </location>
</feature>
<keyword evidence="6 7" id="KW-0472">Membrane</keyword>
<feature type="transmembrane region" description="Helical" evidence="7">
    <location>
        <begin position="42"/>
        <end position="63"/>
    </location>
</feature>
<dbReference type="PANTHER" id="PTHR30250:SF10">
    <property type="entry name" value="LIPOPOLYSACCHARIDE BIOSYNTHESIS PROTEIN WZXC"/>
    <property type="match status" value="1"/>
</dbReference>
<reference evidence="8" key="2">
    <citation type="submission" date="2021-04" db="EMBL/GenBank/DDBJ databases">
        <authorList>
            <person name="Gilroy R."/>
        </authorList>
    </citation>
    <scope>NUCLEOTIDE SEQUENCE</scope>
    <source>
        <strain evidence="8">ChiHecec3B27-8219</strain>
    </source>
</reference>
<proteinExistence type="inferred from homology"/>
<feature type="transmembrane region" description="Helical" evidence="7">
    <location>
        <begin position="327"/>
        <end position="347"/>
    </location>
</feature>
<evidence type="ECO:0000256" key="1">
    <source>
        <dbReference type="ARBA" id="ARBA00004651"/>
    </source>
</evidence>
<feature type="transmembrane region" description="Helical" evidence="7">
    <location>
        <begin position="144"/>
        <end position="165"/>
    </location>
</feature>
<feature type="transmembrane region" description="Helical" evidence="7">
    <location>
        <begin position="287"/>
        <end position="315"/>
    </location>
</feature>
<feature type="transmembrane region" description="Helical" evidence="7">
    <location>
        <begin position="354"/>
        <end position="374"/>
    </location>
</feature>
<organism evidence="8 9">
    <name type="scientific">Candidatus Prevotella avicola</name>
    <dbReference type="NCBI Taxonomy" id="2838738"/>
    <lineage>
        <taxon>Bacteria</taxon>
        <taxon>Pseudomonadati</taxon>
        <taxon>Bacteroidota</taxon>
        <taxon>Bacteroidia</taxon>
        <taxon>Bacteroidales</taxon>
        <taxon>Prevotellaceae</taxon>
        <taxon>Prevotella</taxon>
    </lineage>
</organism>
<evidence type="ECO:0000256" key="2">
    <source>
        <dbReference type="ARBA" id="ARBA00007430"/>
    </source>
</evidence>
<feature type="transmembrane region" description="Helical" evidence="7">
    <location>
        <begin position="84"/>
        <end position="105"/>
    </location>
</feature>
<feature type="transmembrane region" description="Helical" evidence="7">
    <location>
        <begin position="411"/>
        <end position="429"/>
    </location>
</feature>
<evidence type="ECO:0000313" key="8">
    <source>
        <dbReference type="EMBL" id="HIZ69042.1"/>
    </source>
</evidence>
<dbReference type="InterPro" id="IPR050833">
    <property type="entry name" value="Poly_Biosynth_Transport"/>
</dbReference>
<dbReference type="AlphaFoldDB" id="A0A9D2FYN7"/>
<protein>
    <submittedName>
        <fullName evidence="8">Lipopolysaccharide biosynthesis protein</fullName>
    </submittedName>
</protein>
<comment type="subcellular location">
    <subcellularLocation>
        <location evidence="1">Cell membrane</location>
        <topology evidence="1">Multi-pass membrane protein</topology>
    </subcellularLocation>
</comment>
<evidence type="ECO:0000256" key="5">
    <source>
        <dbReference type="ARBA" id="ARBA00022989"/>
    </source>
</evidence>
<feature type="transmembrane region" description="Helical" evidence="7">
    <location>
        <begin position="380"/>
        <end position="399"/>
    </location>
</feature>
<gene>
    <name evidence="8" type="ORF">H9966_04030</name>
</gene>
<feature type="transmembrane region" description="Helical" evidence="7">
    <location>
        <begin position="441"/>
        <end position="460"/>
    </location>
</feature>
<evidence type="ECO:0000256" key="3">
    <source>
        <dbReference type="ARBA" id="ARBA00022475"/>
    </source>
</evidence>
<evidence type="ECO:0000256" key="6">
    <source>
        <dbReference type="ARBA" id="ARBA00023136"/>
    </source>
</evidence>